<comment type="caution">
    <text evidence="7">The sequence shown here is derived from an EMBL/GenBank/DDBJ whole genome shotgun (WGS) entry which is preliminary data.</text>
</comment>
<feature type="binding site" evidence="6">
    <location>
        <position position="140"/>
    </location>
    <ligand>
        <name>Fe cation</name>
        <dbReference type="ChEBI" id="CHEBI:24875"/>
    </ligand>
</feature>
<gene>
    <name evidence="6" type="primary">def</name>
    <name evidence="7" type="ORF">A9Z60_02755</name>
</gene>
<dbReference type="PANTHER" id="PTHR10458">
    <property type="entry name" value="PEPTIDE DEFORMYLASE"/>
    <property type="match status" value="1"/>
</dbReference>
<keyword evidence="3 6" id="KW-0378">Hydrolase</keyword>
<name>A0A1B8PJG5_MORNO</name>
<reference evidence="7 8" key="1">
    <citation type="submission" date="2016-06" db="EMBL/GenBank/DDBJ databases">
        <title>Draft genome of Moraxella nonliquefaciens CCUG 60284.</title>
        <authorList>
            <person name="Salva-Serra F."/>
            <person name="Engstrom-Jakobsson H."/>
            <person name="Thorell K."/>
            <person name="Gonzales-Siles L."/>
            <person name="Karlsson R."/>
            <person name="Boulund F."/>
            <person name="Engstrand L."/>
            <person name="Kristiansson E."/>
            <person name="Moore E."/>
        </authorList>
    </citation>
    <scope>NUCLEOTIDE SEQUENCE [LARGE SCALE GENOMIC DNA]</scope>
    <source>
        <strain evidence="7 8">CCUG 60284</strain>
    </source>
</reference>
<feature type="binding site" evidence="6">
    <location>
        <position position="136"/>
    </location>
    <ligand>
        <name>Fe cation</name>
        <dbReference type="ChEBI" id="CHEBI:24875"/>
    </ligand>
</feature>
<dbReference type="EC" id="3.5.1.88" evidence="6"/>
<dbReference type="PIRSF" id="PIRSF004749">
    <property type="entry name" value="Pep_def"/>
    <property type="match status" value="1"/>
</dbReference>
<comment type="catalytic activity">
    <reaction evidence="6">
        <text>N-terminal N-formyl-L-methionyl-[peptide] + H2O = N-terminal L-methionyl-[peptide] + formate</text>
        <dbReference type="Rhea" id="RHEA:24420"/>
        <dbReference type="Rhea" id="RHEA-COMP:10639"/>
        <dbReference type="Rhea" id="RHEA-COMP:10640"/>
        <dbReference type="ChEBI" id="CHEBI:15377"/>
        <dbReference type="ChEBI" id="CHEBI:15740"/>
        <dbReference type="ChEBI" id="CHEBI:49298"/>
        <dbReference type="ChEBI" id="CHEBI:64731"/>
        <dbReference type="EC" id="3.5.1.88"/>
    </reaction>
</comment>
<dbReference type="GO" id="GO:0006412">
    <property type="term" value="P:translation"/>
    <property type="evidence" value="ECO:0007669"/>
    <property type="project" value="UniProtKB-UniRule"/>
</dbReference>
<dbReference type="Gene3D" id="3.90.45.10">
    <property type="entry name" value="Peptide deformylase"/>
    <property type="match status" value="1"/>
</dbReference>
<feature type="binding site" evidence="6">
    <location>
        <position position="94"/>
    </location>
    <ligand>
        <name>Fe cation</name>
        <dbReference type="ChEBI" id="CHEBI:24875"/>
    </ligand>
</feature>
<dbReference type="GO" id="GO:0046872">
    <property type="term" value="F:metal ion binding"/>
    <property type="evidence" value="ECO:0007669"/>
    <property type="project" value="UniProtKB-KW"/>
</dbReference>
<evidence type="ECO:0000256" key="1">
    <source>
        <dbReference type="ARBA" id="ARBA00010759"/>
    </source>
</evidence>
<dbReference type="PANTHER" id="PTHR10458:SF22">
    <property type="entry name" value="PEPTIDE DEFORMYLASE"/>
    <property type="match status" value="1"/>
</dbReference>
<evidence type="ECO:0000256" key="2">
    <source>
        <dbReference type="ARBA" id="ARBA00022723"/>
    </source>
</evidence>
<evidence type="ECO:0000256" key="3">
    <source>
        <dbReference type="ARBA" id="ARBA00022801"/>
    </source>
</evidence>
<evidence type="ECO:0000313" key="8">
    <source>
        <dbReference type="Proteomes" id="UP000092671"/>
    </source>
</evidence>
<dbReference type="GO" id="GO:0042586">
    <property type="term" value="F:peptide deformylase activity"/>
    <property type="evidence" value="ECO:0007669"/>
    <property type="project" value="UniProtKB-UniRule"/>
</dbReference>
<feature type="active site" evidence="6">
    <location>
        <position position="137"/>
    </location>
</feature>
<dbReference type="CDD" id="cd00487">
    <property type="entry name" value="Pep_deformylase"/>
    <property type="match status" value="1"/>
</dbReference>
<dbReference type="AlphaFoldDB" id="A0A1B8PJG5"/>
<dbReference type="Pfam" id="PF01327">
    <property type="entry name" value="Pep_deformylase"/>
    <property type="match status" value="1"/>
</dbReference>
<protein>
    <recommendedName>
        <fullName evidence="6">Peptide deformylase</fullName>
        <shortName evidence="6">PDF</shortName>
        <ecNumber evidence="6">3.5.1.88</ecNumber>
    </recommendedName>
    <alternativeName>
        <fullName evidence="6">Polypeptide deformylase</fullName>
    </alternativeName>
</protein>
<dbReference type="RefSeq" id="WP_066893083.1">
    <property type="nucleotide sequence ID" value="NZ_LZDN01000012.1"/>
</dbReference>
<sequence length="170" mass="19050">MALLPILRYPNPRLRTVASEVDEIDDDIKNLISDMFETMYDAKGIGLAATQVDRHVQVVTMDLAKEGEQPQPKVYINPKVTPLTDELVSYKEGCLSIPEVYDEISRSARVQIDALDADGKPFSIQADGLLAVCIQHELDHLNGILFVDYLSRLKQDRAKEKVRKVVAKKG</sequence>
<evidence type="ECO:0000313" key="7">
    <source>
        <dbReference type="EMBL" id="OBX50828.1"/>
    </source>
</evidence>
<accession>A0A1B8PJG5</accession>
<keyword evidence="4 6" id="KW-0648">Protein biosynthesis</keyword>
<comment type="function">
    <text evidence="6">Removes the formyl group from the N-terminal Met of newly synthesized proteins. Requires at least a dipeptide for an efficient rate of reaction. N-terminal L-methionine is a prerequisite for activity but the enzyme has broad specificity at other positions.</text>
</comment>
<organism evidence="7 8">
    <name type="scientific">Moraxella nonliquefaciens</name>
    <dbReference type="NCBI Taxonomy" id="478"/>
    <lineage>
        <taxon>Bacteria</taxon>
        <taxon>Pseudomonadati</taxon>
        <taxon>Pseudomonadota</taxon>
        <taxon>Gammaproteobacteria</taxon>
        <taxon>Moraxellales</taxon>
        <taxon>Moraxellaceae</taxon>
        <taxon>Moraxella</taxon>
    </lineage>
</organism>
<dbReference type="NCBIfam" id="NF001159">
    <property type="entry name" value="PRK00150.1-3"/>
    <property type="match status" value="1"/>
</dbReference>
<dbReference type="HAMAP" id="MF_00163">
    <property type="entry name" value="Pep_deformylase"/>
    <property type="match status" value="1"/>
</dbReference>
<dbReference type="NCBIfam" id="TIGR00079">
    <property type="entry name" value="pept_deformyl"/>
    <property type="match status" value="1"/>
</dbReference>
<dbReference type="FunFam" id="3.90.45.10:FF:000001">
    <property type="entry name" value="Peptide deformylase"/>
    <property type="match status" value="1"/>
</dbReference>
<keyword evidence="5 6" id="KW-0408">Iron</keyword>
<comment type="cofactor">
    <cofactor evidence="6">
        <name>Fe(2+)</name>
        <dbReference type="ChEBI" id="CHEBI:29033"/>
    </cofactor>
    <text evidence="6">Binds 1 Fe(2+) ion.</text>
</comment>
<evidence type="ECO:0000256" key="5">
    <source>
        <dbReference type="ARBA" id="ARBA00023004"/>
    </source>
</evidence>
<dbReference type="EMBL" id="LZDN01000012">
    <property type="protein sequence ID" value="OBX50828.1"/>
    <property type="molecule type" value="Genomic_DNA"/>
</dbReference>
<proteinExistence type="inferred from homology"/>
<dbReference type="Proteomes" id="UP000092671">
    <property type="component" value="Unassembled WGS sequence"/>
</dbReference>
<dbReference type="OrthoDB" id="9804313at2"/>
<dbReference type="PRINTS" id="PR01576">
    <property type="entry name" value="PDEFORMYLASE"/>
</dbReference>
<evidence type="ECO:0000256" key="6">
    <source>
        <dbReference type="HAMAP-Rule" id="MF_00163"/>
    </source>
</evidence>
<comment type="similarity">
    <text evidence="1 6">Belongs to the polypeptide deformylase family.</text>
</comment>
<evidence type="ECO:0000256" key="4">
    <source>
        <dbReference type="ARBA" id="ARBA00022917"/>
    </source>
</evidence>
<dbReference type="InterPro" id="IPR023635">
    <property type="entry name" value="Peptide_deformylase"/>
</dbReference>
<dbReference type="SUPFAM" id="SSF56420">
    <property type="entry name" value="Peptide deformylase"/>
    <property type="match status" value="1"/>
</dbReference>
<dbReference type="InterPro" id="IPR036821">
    <property type="entry name" value="Peptide_deformylase_sf"/>
</dbReference>
<keyword evidence="2 6" id="KW-0479">Metal-binding</keyword>